<evidence type="ECO:0000313" key="3">
    <source>
        <dbReference type="Proteomes" id="UP000593579"/>
    </source>
</evidence>
<dbReference type="InterPro" id="IPR036410">
    <property type="entry name" value="HSP_DnaJ_Cys-rich_dom_sf"/>
</dbReference>
<proteinExistence type="predicted"/>
<dbReference type="SUPFAM" id="SSF57938">
    <property type="entry name" value="DnaJ/Hsp40 cysteine-rich domain"/>
    <property type="match status" value="1"/>
</dbReference>
<keyword evidence="1" id="KW-0472">Membrane</keyword>
<keyword evidence="1" id="KW-1133">Transmembrane helix</keyword>
<keyword evidence="3" id="KW-1185">Reference proteome</keyword>
<dbReference type="EMBL" id="JABEZY010000006">
    <property type="protein sequence ID" value="MBA0740205.1"/>
    <property type="molecule type" value="Genomic_DNA"/>
</dbReference>
<accession>A0A7J9BVU0</accession>
<dbReference type="AlphaFoldDB" id="A0A7J9BVU0"/>
<gene>
    <name evidence="2" type="ORF">Gogos_013424</name>
</gene>
<feature type="transmembrane region" description="Helical" evidence="1">
    <location>
        <begin position="69"/>
        <end position="88"/>
    </location>
</feature>
<dbReference type="PANTHER" id="PTHR36389">
    <property type="entry name" value="OS05G0110100 PROTEIN"/>
    <property type="match status" value="1"/>
</dbReference>
<comment type="caution">
    <text evidence="2">The sequence shown here is derived from an EMBL/GenBank/DDBJ whole genome shotgun (WGS) entry which is preliminary data.</text>
</comment>
<keyword evidence="1" id="KW-0812">Transmembrane</keyword>
<sequence>MASLQVLYATNLKQSPLQGFLPLSSRYAVAAPLKSTVLSRTKTKGQKNQKRSLTVVAAVGDVSADGTNYLIAGAAVVALVGTAFPIFFSRKDTCPECDGAGFVRKAGATLRANAARKDQAQIVCARCNGLGKLNQIDK</sequence>
<name>A0A7J9BVU0_GOSGO</name>
<dbReference type="GO" id="GO:0009535">
    <property type="term" value="C:chloroplast thylakoid membrane"/>
    <property type="evidence" value="ECO:0007669"/>
    <property type="project" value="TreeGrafter"/>
</dbReference>
<organism evidence="2 3">
    <name type="scientific">Gossypium gossypioides</name>
    <name type="common">Mexican cotton</name>
    <name type="synonym">Selera gossypioides</name>
    <dbReference type="NCBI Taxonomy" id="34282"/>
    <lineage>
        <taxon>Eukaryota</taxon>
        <taxon>Viridiplantae</taxon>
        <taxon>Streptophyta</taxon>
        <taxon>Embryophyta</taxon>
        <taxon>Tracheophyta</taxon>
        <taxon>Spermatophyta</taxon>
        <taxon>Magnoliopsida</taxon>
        <taxon>eudicotyledons</taxon>
        <taxon>Gunneridae</taxon>
        <taxon>Pentapetalae</taxon>
        <taxon>rosids</taxon>
        <taxon>malvids</taxon>
        <taxon>Malvales</taxon>
        <taxon>Malvaceae</taxon>
        <taxon>Malvoideae</taxon>
        <taxon>Gossypium</taxon>
    </lineage>
</organism>
<reference evidence="2 3" key="1">
    <citation type="journal article" date="2019" name="Genome Biol. Evol.">
        <title>Insights into the evolution of the New World diploid cottons (Gossypium, subgenus Houzingenia) based on genome sequencing.</title>
        <authorList>
            <person name="Grover C.E."/>
            <person name="Arick M.A. 2nd"/>
            <person name="Thrash A."/>
            <person name="Conover J.L."/>
            <person name="Sanders W.S."/>
            <person name="Peterson D.G."/>
            <person name="Frelichowski J.E."/>
            <person name="Scheffler J.A."/>
            <person name="Scheffler B.E."/>
            <person name="Wendel J.F."/>
        </authorList>
    </citation>
    <scope>NUCLEOTIDE SEQUENCE [LARGE SCALE GENOMIC DNA]</scope>
    <source>
        <strain evidence="2">5</strain>
        <tissue evidence="2">Leaf</tissue>
    </source>
</reference>
<dbReference type="OrthoDB" id="2019927at2759"/>
<evidence type="ECO:0000313" key="2">
    <source>
        <dbReference type="EMBL" id="MBA0740205.1"/>
    </source>
</evidence>
<dbReference type="Proteomes" id="UP000593579">
    <property type="component" value="Unassembled WGS sequence"/>
</dbReference>
<protein>
    <submittedName>
        <fullName evidence="2">Uncharacterized protein</fullName>
    </submittedName>
</protein>
<evidence type="ECO:0000256" key="1">
    <source>
        <dbReference type="SAM" id="Phobius"/>
    </source>
</evidence>
<dbReference type="PANTHER" id="PTHR36389:SF1">
    <property type="entry name" value="OS05G0110100 PROTEIN"/>
    <property type="match status" value="1"/>
</dbReference>